<accession>A0A9W7E0U0</accession>
<dbReference type="AlphaFoldDB" id="A0A9W7E0U0"/>
<feature type="non-terminal residue" evidence="1">
    <location>
        <position position="1"/>
    </location>
</feature>
<organism evidence="1 2">
    <name type="scientific">Triparma retinervis</name>
    <dbReference type="NCBI Taxonomy" id="2557542"/>
    <lineage>
        <taxon>Eukaryota</taxon>
        <taxon>Sar</taxon>
        <taxon>Stramenopiles</taxon>
        <taxon>Ochrophyta</taxon>
        <taxon>Bolidophyceae</taxon>
        <taxon>Parmales</taxon>
        <taxon>Triparmaceae</taxon>
        <taxon>Triparma</taxon>
    </lineage>
</organism>
<evidence type="ECO:0000313" key="2">
    <source>
        <dbReference type="Proteomes" id="UP001165082"/>
    </source>
</evidence>
<keyword evidence="2" id="KW-1185">Reference proteome</keyword>
<proteinExistence type="predicted"/>
<dbReference type="Proteomes" id="UP001165082">
    <property type="component" value="Unassembled WGS sequence"/>
</dbReference>
<evidence type="ECO:0000313" key="1">
    <source>
        <dbReference type="EMBL" id="GMH62147.1"/>
    </source>
</evidence>
<sequence>FGQNFMPHRNELFTGSYFLLLRQ</sequence>
<gene>
    <name evidence="1" type="ORF">TrRE_jg8758</name>
</gene>
<dbReference type="EMBL" id="BRXZ01003800">
    <property type="protein sequence ID" value="GMH62147.1"/>
    <property type="molecule type" value="Genomic_DNA"/>
</dbReference>
<reference evidence="1" key="1">
    <citation type="submission" date="2022-07" db="EMBL/GenBank/DDBJ databases">
        <title>Genome analysis of Parmales, a sister group of diatoms, reveals the evolutionary specialization of diatoms from phago-mixotrophs to photoautotrophs.</title>
        <authorList>
            <person name="Ban H."/>
            <person name="Sato S."/>
            <person name="Yoshikawa S."/>
            <person name="Kazumasa Y."/>
            <person name="Nakamura Y."/>
            <person name="Ichinomiya M."/>
            <person name="Saitoh K."/>
            <person name="Sato N."/>
            <person name="Blanc-Mathieu R."/>
            <person name="Endo H."/>
            <person name="Kuwata A."/>
            <person name="Ogata H."/>
        </authorList>
    </citation>
    <scope>NUCLEOTIDE SEQUENCE</scope>
</reference>
<comment type="caution">
    <text evidence="1">The sequence shown here is derived from an EMBL/GenBank/DDBJ whole genome shotgun (WGS) entry which is preliminary data.</text>
</comment>
<name>A0A9W7E0U0_9STRA</name>
<protein>
    <submittedName>
        <fullName evidence="1">Uncharacterized protein</fullName>
    </submittedName>
</protein>